<name>A0AAU7PRZ9_9FIRM</name>
<dbReference type="SUPFAM" id="SSF52540">
    <property type="entry name" value="P-loop containing nucleoside triphosphate hydrolases"/>
    <property type="match status" value="1"/>
</dbReference>
<dbReference type="PANTHER" id="PTHR42711">
    <property type="entry name" value="ABC TRANSPORTER ATP-BINDING PROTEIN"/>
    <property type="match status" value="1"/>
</dbReference>
<dbReference type="AlphaFoldDB" id="A0AAU7PRZ9"/>
<dbReference type="Gene3D" id="3.40.50.300">
    <property type="entry name" value="P-loop containing nucleotide triphosphate hydrolases"/>
    <property type="match status" value="1"/>
</dbReference>
<evidence type="ECO:0000256" key="3">
    <source>
        <dbReference type="ARBA" id="ARBA00022741"/>
    </source>
</evidence>
<dbReference type="Pfam" id="PF00005">
    <property type="entry name" value="ABC_tran"/>
    <property type="match status" value="1"/>
</dbReference>
<feature type="domain" description="ABC transporter" evidence="5">
    <location>
        <begin position="20"/>
        <end position="86"/>
    </location>
</feature>
<evidence type="ECO:0000256" key="2">
    <source>
        <dbReference type="ARBA" id="ARBA00022448"/>
    </source>
</evidence>
<evidence type="ECO:0000259" key="5">
    <source>
        <dbReference type="Pfam" id="PF00005"/>
    </source>
</evidence>
<dbReference type="EMBL" id="CP157940">
    <property type="protein sequence ID" value="XBS54822.1"/>
    <property type="molecule type" value="Genomic_DNA"/>
</dbReference>
<organism evidence="6">
    <name type="scientific">Lacrimispora sp. BS-2</name>
    <dbReference type="NCBI Taxonomy" id="3151850"/>
    <lineage>
        <taxon>Bacteria</taxon>
        <taxon>Bacillati</taxon>
        <taxon>Bacillota</taxon>
        <taxon>Clostridia</taxon>
        <taxon>Lachnospirales</taxon>
        <taxon>Lachnospiraceae</taxon>
        <taxon>Lacrimispora</taxon>
    </lineage>
</organism>
<reference evidence="6" key="1">
    <citation type="submission" date="2024-06" db="EMBL/GenBank/DDBJ databases">
        <title>Lacrimispora cavernae sp. nov., a novel anaerobe isolated from bat guano pile inside a cave.</title>
        <authorList>
            <person name="Miller S.L."/>
            <person name="Lu N."/>
            <person name="King J."/>
            <person name="Sankaranarayanan K."/>
            <person name="Lawson P.A."/>
        </authorList>
    </citation>
    <scope>NUCLEOTIDE SEQUENCE</scope>
    <source>
        <strain evidence="6">BS-2</strain>
    </source>
</reference>
<accession>A0AAU7PRZ9</accession>
<dbReference type="RefSeq" id="WP_349947509.1">
    <property type="nucleotide sequence ID" value="NZ_CP157940.1"/>
</dbReference>
<protein>
    <submittedName>
        <fullName evidence="6">ATP-binding cassette domain-containing protein</fullName>
    </submittedName>
</protein>
<comment type="similarity">
    <text evidence="1">Belongs to the ABC transporter superfamily.</text>
</comment>
<dbReference type="GO" id="GO:0005524">
    <property type="term" value="F:ATP binding"/>
    <property type="evidence" value="ECO:0007669"/>
    <property type="project" value="UniProtKB-KW"/>
</dbReference>
<dbReference type="PANTHER" id="PTHR42711:SF5">
    <property type="entry name" value="ABC TRANSPORTER ATP-BINDING PROTEIN NATA"/>
    <property type="match status" value="1"/>
</dbReference>
<keyword evidence="4 6" id="KW-0067">ATP-binding</keyword>
<evidence type="ECO:0000256" key="1">
    <source>
        <dbReference type="ARBA" id="ARBA00005417"/>
    </source>
</evidence>
<evidence type="ECO:0000256" key="4">
    <source>
        <dbReference type="ARBA" id="ARBA00022840"/>
    </source>
</evidence>
<sequence>MEYLIETRNLKKQYGKSIVVNDVSVHVPKGKIYALLGRNGAGKTTLMKMLLKLIQSTSGEIYLFGTRCEKTDRSIYRQIGSIIETPGILRKSYRV</sequence>
<dbReference type="InterPro" id="IPR003439">
    <property type="entry name" value="ABC_transporter-like_ATP-bd"/>
</dbReference>
<dbReference type="InterPro" id="IPR027417">
    <property type="entry name" value="P-loop_NTPase"/>
</dbReference>
<dbReference type="GO" id="GO:0016887">
    <property type="term" value="F:ATP hydrolysis activity"/>
    <property type="evidence" value="ECO:0007669"/>
    <property type="project" value="InterPro"/>
</dbReference>
<proteinExistence type="inferred from homology"/>
<gene>
    <name evidence="6" type="ORF">ABFV83_03240</name>
</gene>
<dbReference type="InterPro" id="IPR050763">
    <property type="entry name" value="ABC_transporter_ATP-binding"/>
</dbReference>
<evidence type="ECO:0000313" key="6">
    <source>
        <dbReference type="EMBL" id="XBS54822.1"/>
    </source>
</evidence>
<keyword evidence="3" id="KW-0547">Nucleotide-binding</keyword>
<keyword evidence="2" id="KW-0813">Transport</keyword>